<feature type="region of interest" description="Disordered" evidence="1">
    <location>
        <begin position="107"/>
        <end position="166"/>
    </location>
</feature>
<evidence type="ECO:0000313" key="2">
    <source>
        <dbReference type="EnsemblMetazoa" id="XP_031789192"/>
    </source>
</evidence>
<feature type="compositionally biased region" description="Acidic residues" evidence="1">
    <location>
        <begin position="282"/>
        <end position="292"/>
    </location>
</feature>
<name>A0A7M7QQ51_NASVI</name>
<dbReference type="GeneID" id="116415715"/>
<dbReference type="Proteomes" id="UP000002358">
    <property type="component" value="Unassembled WGS sequence"/>
</dbReference>
<proteinExistence type="predicted"/>
<feature type="compositionally biased region" description="Polar residues" evidence="1">
    <location>
        <begin position="156"/>
        <end position="166"/>
    </location>
</feature>
<evidence type="ECO:0000256" key="1">
    <source>
        <dbReference type="SAM" id="MobiDB-lite"/>
    </source>
</evidence>
<sequence>MNNCSRIVFPTWKDLVDSDDTEVESQSSQKLQKNALKNVSRQVMLQSTERTKALFRHRQFMDQRSKLTLDNTNDNSKESTISKLGNVSVIVDKLPDHVLTSNRKRLAEEFEDSETSGDKCKGKTPPKKPEIALQQSKENKKSNDKSQPKNTENENESLNSDNCNEQFVNHNNSQALRIGNKLIANTNKNKGNKNDAPNESNSQEIPPVNDNEQNIRPNCHENENAENNEQHGNNSPHQVPGIENLDDHIGNNEQRNANADEGINDGIDGDPGTDSAGGIDESSTDSDECSEDENYTFDEMINDHEWGHIRKYKYKLFKYLRRLPPRPVVDDESYS</sequence>
<dbReference type="KEGG" id="nvi:116415715"/>
<evidence type="ECO:0000313" key="3">
    <source>
        <dbReference type="Proteomes" id="UP000002358"/>
    </source>
</evidence>
<dbReference type="EnsemblMetazoa" id="XM_031933332">
    <property type="protein sequence ID" value="XP_031789192"/>
    <property type="gene ID" value="LOC116415715"/>
</dbReference>
<organism evidence="2 3">
    <name type="scientific">Nasonia vitripennis</name>
    <name type="common">Parasitic wasp</name>
    <dbReference type="NCBI Taxonomy" id="7425"/>
    <lineage>
        <taxon>Eukaryota</taxon>
        <taxon>Metazoa</taxon>
        <taxon>Ecdysozoa</taxon>
        <taxon>Arthropoda</taxon>
        <taxon>Hexapoda</taxon>
        <taxon>Insecta</taxon>
        <taxon>Pterygota</taxon>
        <taxon>Neoptera</taxon>
        <taxon>Endopterygota</taxon>
        <taxon>Hymenoptera</taxon>
        <taxon>Apocrita</taxon>
        <taxon>Proctotrupomorpha</taxon>
        <taxon>Chalcidoidea</taxon>
        <taxon>Pteromalidae</taxon>
        <taxon>Pteromalinae</taxon>
        <taxon>Nasonia</taxon>
    </lineage>
</organism>
<feature type="compositionally biased region" description="Basic and acidic residues" evidence="1">
    <location>
        <begin position="137"/>
        <end position="147"/>
    </location>
</feature>
<dbReference type="AlphaFoldDB" id="A0A7M7QQ51"/>
<accession>A0A7M7QQ51</accession>
<feature type="compositionally biased region" description="Polar residues" evidence="1">
    <location>
        <begin position="185"/>
        <end position="216"/>
    </location>
</feature>
<feature type="compositionally biased region" description="Low complexity" evidence="1">
    <location>
        <begin position="225"/>
        <end position="234"/>
    </location>
</feature>
<keyword evidence="3" id="KW-1185">Reference proteome</keyword>
<dbReference type="RefSeq" id="XP_031789192.1">
    <property type="nucleotide sequence ID" value="XM_031933332.1"/>
</dbReference>
<feature type="region of interest" description="Disordered" evidence="1">
    <location>
        <begin position="185"/>
        <end position="292"/>
    </location>
</feature>
<dbReference type="InParanoid" id="A0A7M7QQ51"/>
<reference evidence="2" key="1">
    <citation type="submission" date="2021-01" db="UniProtKB">
        <authorList>
            <consortium name="EnsemblMetazoa"/>
        </authorList>
    </citation>
    <scope>IDENTIFICATION</scope>
</reference>
<protein>
    <submittedName>
        <fullName evidence="2">Uncharacterized protein</fullName>
    </submittedName>
</protein>